<organism evidence="7 8">
    <name type="scientific">Roseinatronobacter monicus</name>
    <dbReference type="NCBI Taxonomy" id="393481"/>
    <lineage>
        <taxon>Bacteria</taxon>
        <taxon>Pseudomonadati</taxon>
        <taxon>Pseudomonadota</taxon>
        <taxon>Alphaproteobacteria</taxon>
        <taxon>Rhodobacterales</taxon>
        <taxon>Paracoccaceae</taxon>
        <taxon>Roseinatronobacter</taxon>
    </lineage>
</organism>
<keyword evidence="2" id="KW-1003">Cell membrane</keyword>
<keyword evidence="5 6" id="KW-0472">Membrane</keyword>
<dbReference type="Pfam" id="PF03739">
    <property type="entry name" value="LptF_LptG"/>
    <property type="match status" value="1"/>
</dbReference>
<evidence type="ECO:0000256" key="5">
    <source>
        <dbReference type="ARBA" id="ARBA00023136"/>
    </source>
</evidence>
<feature type="transmembrane region" description="Helical" evidence="6">
    <location>
        <begin position="106"/>
        <end position="129"/>
    </location>
</feature>
<evidence type="ECO:0000313" key="7">
    <source>
        <dbReference type="EMBL" id="TQM93095.1"/>
    </source>
</evidence>
<dbReference type="PANTHER" id="PTHR33529:SF6">
    <property type="entry name" value="YJGP_YJGQ FAMILY PERMEASE"/>
    <property type="match status" value="1"/>
</dbReference>
<name>A0A543KDD1_9RHOB</name>
<dbReference type="InterPro" id="IPR005495">
    <property type="entry name" value="LptG/LptF_permease"/>
</dbReference>
<evidence type="ECO:0000256" key="1">
    <source>
        <dbReference type="ARBA" id="ARBA00004651"/>
    </source>
</evidence>
<dbReference type="GO" id="GO:0043190">
    <property type="term" value="C:ATP-binding cassette (ABC) transporter complex"/>
    <property type="evidence" value="ECO:0007669"/>
    <property type="project" value="InterPro"/>
</dbReference>
<gene>
    <name evidence="7" type="ORF">BD293_1720</name>
</gene>
<dbReference type="Proteomes" id="UP000320582">
    <property type="component" value="Unassembled WGS sequence"/>
</dbReference>
<dbReference type="AlphaFoldDB" id="A0A543KDD1"/>
<feature type="transmembrane region" description="Helical" evidence="6">
    <location>
        <begin position="317"/>
        <end position="339"/>
    </location>
</feature>
<dbReference type="EMBL" id="VFPT01000001">
    <property type="protein sequence ID" value="TQM93095.1"/>
    <property type="molecule type" value="Genomic_DNA"/>
</dbReference>
<reference evidence="7 8" key="1">
    <citation type="submission" date="2019-06" db="EMBL/GenBank/DDBJ databases">
        <title>Genomic Encyclopedia of Archaeal and Bacterial Type Strains, Phase II (KMG-II): from individual species to whole genera.</title>
        <authorList>
            <person name="Goeker M."/>
        </authorList>
    </citation>
    <scope>NUCLEOTIDE SEQUENCE [LARGE SCALE GENOMIC DNA]</scope>
    <source>
        <strain evidence="7 8">DSM 18423</strain>
    </source>
</reference>
<keyword evidence="8" id="KW-1185">Reference proteome</keyword>
<feature type="transmembrane region" description="Helical" evidence="6">
    <location>
        <begin position="287"/>
        <end position="305"/>
    </location>
</feature>
<evidence type="ECO:0000256" key="6">
    <source>
        <dbReference type="SAM" id="Phobius"/>
    </source>
</evidence>
<proteinExistence type="predicted"/>
<sequence length="378" mass="40819">MTWSAARVSRIDRYLLAQLLAVFAFFSLVLVSVYWVNRAARLFDALIGDGQSFWVFLELSALTLPNVIRVVLPLSAFTAAVYVAIRLTRDNEMIVLQGTGMSYLRMLRPVAMFGIIVAMMLALLMHVLMPLSRAQLAERQVEIAENITARFLRAGEFLEPADGVVVFLRSVTSEGKLEDVFLSDARTPGTRVDYNATSALLVPGSQGPVLVMLDGVALVYSEATNRLTTIAFDDLGFDIGALIGPAGRGPDVRELPTHVLRNSDGPTLEQMGLTLAEARFEVMSRHAHPLLALVTSLIGFAAVFLGQFSRLGAWRQVLGAIAAMAVIQLVGSASTGPALGNASLAGLAFVPVVLGIVVIALMVLWVSWPRGARQWGRA</sequence>
<keyword evidence="4 6" id="KW-1133">Transmembrane helix</keyword>
<dbReference type="GO" id="GO:0015920">
    <property type="term" value="P:lipopolysaccharide transport"/>
    <property type="evidence" value="ECO:0007669"/>
    <property type="project" value="TreeGrafter"/>
</dbReference>
<evidence type="ECO:0000256" key="4">
    <source>
        <dbReference type="ARBA" id="ARBA00022989"/>
    </source>
</evidence>
<comment type="subcellular location">
    <subcellularLocation>
        <location evidence="1">Cell membrane</location>
        <topology evidence="1">Multi-pass membrane protein</topology>
    </subcellularLocation>
</comment>
<evidence type="ECO:0000313" key="8">
    <source>
        <dbReference type="Proteomes" id="UP000320582"/>
    </source>
</evidence>
<dbReference type="GO" id="GO:0055085">
    <property type="term" value="P:transmembrane transport"/>
    <property type="evidence" value="ECO:0007669"/>
    <property type="project" value="InterPro"/>
</dbReference>
<dbReference type="NCBIfam" id="TIGR04407">
    <property type="entry name" value="LptF_YjgP"/>
    <property type="match status" value="1"/>
</dbReference>
<feature type="transmembrane region" description="Helical" evidence="6">
    <location>
        <begin position="345"/>
        <end position="368"/>
    </location>
</feature>
<dbReference type="PANTHER" id="PTHR33529">
    <property type="entry name" value="SLR0882 PROTEIN-RELATED"/>
    <property type="match status" value="1"/>
</dbReference>
<comment type="caution">
    <text evidence="7">The sequence shown here is derived from an EMBL/GenBank/DDBJ whole genome shotgun (WGS) entry which is preliminary data.</text>
</comment>
<keyword evidence="3 6" id="KW-0812">Transmembrane</keyword>
<evidence type="ECO:0000256" key="3">
    <source>
        <dbReference type="ARBA" id="ARBA00022692"/>
    </source>
</evidence>
<feature type="transmembrane region" description="Helical" evidence="6">
    <location>
        <begin position="67"/>
        <end position="85"/>
    </location>
</feature>
<dbReference type="OrthoDB" id="8477889at2"/>
<feature type="transmembrane region" description="Helical" evidence="6">
    <location>
        <begin position="14"/>
        <end position="36"/>
    </location>
</feature>
<evidence type="ECO:0000256" key="2">
    <source>
        <dbReference type="ARBA" id="ARBA00022475"/>
    </source>
</evidence>
<dbReference type="InterPro" id="IPR030922">
    <property type="entry name" value="LptF"/>
</dbReference>
<accession>A0A543KDD1</accession>
<protein>
    <submittedName>
        <fullName evidence="7">Lipopolysaccharide export system permease protein</fullName>
    </submittedName>
</protein>